<dbReference type="GO" id="GO:0016740">
    <property type="term" value="F:transferase activity"/>
    <property type="evidence" value="ECO:0007669"/>
    <property type="project" value="UniProtKB-KW"/>
</dbReference>
<evidence type="ECO:0000256" key="5">
    <source>
        <dbReference type="ARBA" id="ARBA00023136"/>
    </source>
</evidence>
<evidence type="ECO:0000256" key="3">
    <source>
        <dbReference type="ARBA" id="ARBA00022676"/>
    </source>
</evidence>
<dbReference type="RefSeq" id="WP_272780312.1">
    <property type="nucleotide sequence ID" value="NZ_JAQQLI010000075.1"/>
</dbReference>
<dbReference type="SUPFAM" id="SSF53448">
    <property type="entry name" value="Nucleotide-diphospho-sugar transferases"/>
    <property type="match status" value="1"/>
</dbReference>
<evidence type="ECO:0000313" key="7">
    <source>
        <dbReference type="Proteomes" id="UP001165652"/>
    </source>
</evidence>
<name>A0ABT5JIQ8_RHOTP</name>
<reference evidence="6" key="2">
    <citation type="submission" date="2023-02" db="EMBL/GenBank/DDBJ databases">
        <authorList>
            <person name="Rayyan A."/>
            <person name="Meyer T."/>
            <person name="Kyndt J.A."/>
        </authorList>
    </citation>
    <scope>NUCLEOTIDE SEQUENCE</scope>
    <source>
        <strain evidence="6">DSM 9987</strain>
    </source>
</reference>
<keyword evidence="4 6" id="KW-0808">Transferase</keyword>
<gene>
    <name evidence="6" type="ORF">PQJ73_27745</name>
</gene>
<comment type="caution">
    <text evidence="6">The sequence shown here is derived from an EMBL/GenBank/DDBJ whole genome shotgun (WGS) entry which is preliminary data.</text>
</comment>
<keyword evidence="7" id="KW-1185">Reference proteome</keyword>
<organism evidence="6 7">
    <name type="scientific">Rhodoplanes tepidamans</name>
    <name type="common">Rhodoplanes cryptolactis</name>
    <dbReference type="NCBI Taxonomy" id="200616"/>
    <lineage>
        <taxon>Bacteria</taxon>
        <taxon>Pseudomonadati</taxon>
        <taxon>Pseudomonadota</taxon>
        <taxon>Alphaproteobacteria</taxon>
        <taxon>Hyphomicrobiales</taxon>
        <taxon>Nitrobacteraceae</taxon>
        <taxon>Rhodoplanes</taxon>
    </lineage>
</organism>
<evidence type="ECO:0000313" key="6">
    <source>
        <dbReference type="EMBL" id="MDC7789491.1"/>
    </source>
</evidence>
<dbReference type="InterPro" id="IPR029044">
    <property type="entry name" value="Nucleotide-diphossugar_trans"/>
</dbReference>
<sequence>MLSVVIPTRDHERALVRTLAVLVGAAVAGAVREVIVAEGGSSDETAKVAEIAGCTVLVSDAPLGVRLRAAAAAARASWLLFLRPGTMPETAWVEEATRFVEDAERRGTLELAAVFRAETLGAVPSLGGQAMALLREAVRRRPSPDQGLLISRRLYDSVGGHPDSDDPETGLLARVGPRRLVRLRSGVSGAEPPG</sequence>
<proteinExistence type="predicted"/>
<keyword evidence="2" id="KW-1003">Cell membrane</keyword>
<evidence type="ECO:0000256" key="1">
    <source>
        <dbReference type="ARBA" id="ARBA00004236"/>
    </source>
</evidence>
<comment type="subcellular location">
    <subcellularLocation>
        <location evidence="1">Cell membrane</location>
    </subcellularLocation>
</comment>
<evidence type="ECO:0000256" key="4">
    <source>
        <dbReference type="ARBA" id="ARBA00022679"/>
    </source>
</evidence>
<dbReference type="Gene3D" id="3.90.550.10">
    <property type="entry name" value="Spore Coat Polysaccharide Biosynthesis Protein SpsA, Chain A"/>
    <property type="match status" value="1"/>
</dbReference>
<dbReference type="PANTHER" id="PTHR43646">
    <property type="entry name" value="GLYCOSYLTRANSFERASE"/>
    <property type="match status" value="1"/>
</dbReference>
<reference evidence="6" key="1">
    <citation type="journal article" date="2023" name="Microbiol Resour">
        <title>Genome Sequences of Rhodoplanes serenus and Two Thermotolerant Strains, Rhodoplanes tepidamans and 'Rhodoplanes cryptolactis,' Further Refine the Genus.</title>
        <authorList>
            <person name="Rayyan A.A."/>
            <person name="Kyndt J.A."/>
        </authorList>
    </citation>
    <scope>NUCLEOTIDE SEQUENCE</scope>
    <source>
        <strain evidence="6">DSM 9987</strain>
    </source>
</reference>
<dbReference type="PANTHER" id="PTHR43646:SF2">
    <property type="entry name" value="GLYCOSYLTRANSFERASE 2-LIKE DOMAIN-CONTAINING PROTEIN"/>
    <property type="match status" value="1"/>
</dbReference>
<dbReference type="EMBL" id="JAQQLI010000075">
    <property type="protein sequence ID" value="MDC7789491.1"/>
    <property type="molecule type" value="Genomic_DNA"/>
</dbReference>
<dbReference type="Proteomes" id="UP001165652">
    <property type="component" value="Unassembled WGS sequence"/>
</dbReference>
<accession>A0ABT5JIQ8</accession>
<protein>
    <submittedName>
        <fullName evidence="6">Glycosyl transferase</fullName>
    </submittedName>
</protein>
<evidence type="ECO:0000256" key="2">
    <source>
        <dbReference type="ARBA" id="ARBA00022475"/>
    </source>
</evidence>
<keyword evidence="5" id="KW-0472">Membrane</keyword>
<keyword evidence="3" id="KW-0328">Glycosyltransferase</keyword>